<evidence type="ECO:0000256" key="5">
    <source>
        <dbReference type="PIRSR" id="PIRSR617867-1"/>
    </source>
</evidence>
<gene>
    <name evidence="7" type="ORF">SAMN03084138_01358</name>
</gene>
<protein>
    <recommendedName>
        <fullName evidence="2">protein-tyrosine-phosphatase</fullName>
        <ecNumber evidence="2">3.1.3.48</ecNumber>
    </recommendedName>
</protein>
<dbReference type="PRINTS" id="PR00719">
    <property type="entry name" value="LMWPTPASE"/>
</dbReference>
<feature type="active site" description="Proton donor" evidence="5">
    <location>
        <position position="133"/>
    </location>
</feature>
<dbReference type="PANTHER" id="PTHR11717:SF7">
    <property type="entry name" value="LOW MOLECULAR WEIGHT PHOSPHOTYROSINE PROTEIN PHOSPHATASE"/>
    <property type="match status" value="1"/>
</dbReference>
<organism evidence="7 8">
    <name type="scientific">Enterovibrio norvegicus DSM 15893</name>
    <dbReference type="NCBI Taxonomy" id="1121869"/>
    <lineage>
        <taxon>Bacteria</taxon>
        <taxon>Pseudomonadati</taxon>
        <taxon>Pseudomonadota</taxon>
        <taxon>Gammaproteobacteria</taxon>
        <taxon>Vibrionales</taxon>
        <taxon>Vibrionaceae</taxon>
        <taxon>Enterovibrio</taxon>
    </lineage>
</organism>
<evidence type="ECO:0000256" key="4">
    <source>
        <dbReference type="ARBA" id="ARBA00022912"/>
    </source>
</evidence>
<dbReference type="RefSeq" id="WP_017012831.1">
    <property type="nucleotide sequence ID" value="NZ_FOWR01000008.1"/>
</dbReference>
<dbReference type="InterPro" id="IPR050438">
    <property type="entry name" value="LMW_PTPase"/>
</dbReference>
<evidence type="ECO:0000256" key="2">
    <source>
        <dbReference type="ARBA" id="ARBA00013064"/>
    </source>
</evidence>
<dbReference type="EMBL" id="FOWR01000008">
    <property type="protein sequence ID" value="SFP12041.1"/>
    <property type="molecule type" value="Genomic_DNA"/>
</dbReference>
<name>A0A1I5MSP9_9GAMM</name>
<evidence type="ECO:0000313" key="7">
    <source>
        <dbReference type="EMBL" id="SFP12041.1"/>
    </source>
</evidence>
<dbReference type="GeneID" id="35871950"/>
<dbReference type="AlphaFoldDB" id="A0A1I5MSP9"/>
<dbReference type="InterPro" id="IPR036196">
    <property type="entry name" value="Ptyr_pPase_sf"/>
</dbReference>
<dbReference type="InterPro" id="IPR017867">
    <property type="entry name" value="Tyr_phospatase_low_mol_wt"/>
</dbReference>
<dbReference type="EC" id="3.1.3.48" evidence="2"/>
<dbReference type="SMART" id="SM00226">
    <property type="entry name" value="LMWPc"/>
    <property type="match status" value="1"/>
</dbReference>
<dbReference type="PANTHER" id="PTHR11717">
    <property type="entry name" value="LOW MOLECULAR WEIGHT PROTEIN TYROSINE PHOSPHATASE"/>
    <property type="match status" value="1"/>
</dbReference>
<evidence type="ECO:0000259" key="6">
    <source>
        <dbReference type="SMART" id="SM00226"/>
    </source>
</evidence>
<dbReference type="Proteomes" id="UP000182692">
    <property type="component" value="Unassembled WGS sequence"/>
</dbReference>
<evidence type="ECO:0000256" key="1">
    <source>
        <dbReference type="ARBA" id="ARBA00011063"/>
    </source>
</evidence>
<keyword evidence="3" id="KW-0378">Hydrolase</keyword>
<dbReference type="STRING" id="1121869.SAMN03084138_01358"/>
<feature type="active site" evidence="5">
    <location>
        <position position="19"/>
    </location>
</feature>
<accession>A0A1I5MSP9</accession>
<feature type="domain" description="Phosphotyrosine protein phosphatase I" evidence="6">
    <location>
        <begin position="13"/>
        <end position="159"/>
    </location>
</feature>
<dbReference type="SUPFAM" id="SSF52788">
    <property type="entry name" value="Phosphotyrosine protein phosphatases I"/>
    <property type="match status" value="1"/>
</dbReference>
<evidence type="ECO:0000313" key="8">
    <source>
        <dbReference type="Proteomes" id="UP000182692"/>
    </source>
</evidence>
<evidence type="ECO:0000256" key="3">
    <source>
        <dbReference type="ARBA" id="ARBA00022801"/>
    </source>
</evidence>
<keyword evidence="4" id="KW-0904">Protein phosphatase</keyword>
<dbReference type="GO" id="GO:0004725">
    <property type="term" value="F:protein tyrosine phosphatase activity"/>
    <property type="evidence" value="ECO:0007669"/>
    <property type="project" value="UniProtKB-EC"/>
</dbReference>
<feature type="active site" evidence="5">
    <location>
        <position position="25"/>
    </location>
</feature>
<dbReference type="CDD" id="cd16343">
    <property type="entry name" value="LMWPTP"/>
    <property type="match status" value="1"/>
</dbReference>
<comment type="similarity">
    <text evidence="1">Belongs to the low molecular weight phosphotyrosine protein phosphatase family.</text>
</comment>
<reference evidence="7 8" key="1">
    <citation type="submission" date="2016-10" db="EMBL/GenBank/DDBJ databases">
        <authorList>
            <person name="de Groot N.N."/>
        </authorList>
    </citation>
    <scope>NUCLEOTIDE SEQUENCE [LARGE SCALE GENOMIC DNA]</scope>
    <source>
        <strain evidence="7 8">DSM 15893</strain>
    </source>
</reference>
<dbReference type="OrthoDB" id="9784339at2"/>
<dbReference type="Pfam" id="PF01451">
    <property type="entry name" value="LMWPc"/>
    <property type="match status" value="1"/>
</dbReference>
<dbReference type="InterPro" id="IPR023485">
    <property type="entry name" value="Ptyr_pPase"/>
</dbReference>
<dbReference type="Gene3D" id="3.40.50.2300">
    <property type="match status" value="1"/>
</dbReference>
<proteinExistence type="inferred from homology"/>
<sequence length="163" mass="17714">MSFQSQSAVHNTPRILVVCMGNICRSPTGEAILRAKAAERGIDVEIDSAGTIGYHTGSKPDPRSQQAGEARGYSFAGIRSRQVAVEDFETFDLVLAADKANLADLIDICPPEYRHKVSLFLSHGDVALNEIPDPYFGGSRGFERVLDLIEEASDSILDVFDKA</sequence>